<name>A0A0E0KPP8_ORYPU</name>
<feature type="region of interest" description="Disordered" evidence="1">
    <location>
        <begin position="71"/>
        <end position="106"/>
    </location>
</feature>
<evidence type="ECO:0000256" key="1">
    <source>
        <dbReference type="SAM" id="MobiDB-lite"/>
    </source>
</evidence>
<sequence>MVVSNRQLPEELVELIGWRVLAAGDLLDYVRFPTGTTSPLPRATAASSTRASARAGGCCCPRATPTSPATCASLNLSTRRPPPHAPRPPRHRHPPPPPLHRRDSPRPALDALAVGAPVLASINSIFPGKSVHCVPLLRGDEHSAYPPDRSVAAEFRFSAATKDDYWLQWHFKCTIGSLQSRRPYQRGRIVPVKNIGEDHALFLGGTEHLNKGLMVQGEIIPDWSVKPNLWVAEDETMKPVC</sequence>
<dbReference type="Proteomes" id="UP000026962">
    <property type="component" value="Chromosome 4"/>
</dbReference>
<evidence type="ECO:0000313" key="3">
    <source>
        <dbReference type="Proteomes" id="UP000026962"/>
    </source>
</evidence>
<dbReference type="AlphaFoldDB" id="A0A0E0KPP8"/>
<dbReference type="EnsemblPlants" id="OPUNC04G08190.1">
    <property type="protein sequence ID" value="OPUNC04G08190.1"/>
    <property type="gene ID" value="OPUNC04G08190"/>
</dbReference>
<organism evidence="2">
    <name type="scientific">Oryza punctata</name>
    <name type="common">Red rice</name>
    <dbReference type="NCBI Taxonomy" id="4537"/>
    <lineage>
        <taxon>Eukaryota</taxon>
        <taxon>Viridiplantae</taxon>
        <taxon>Streptophyta</taxon>
        <taxon>Embryophyta</taxon>
        <taxon>Tracheophyta</taxon>
        <taxon>Spermatophyta</taxon>
        <taxon>Magnoliopsida</taxon>
        <taxon>Liliopsida</taxon>
        <taxon>Poales</taxon>
        <taxon>Poaceae</taxon>
        <taxon>BOP clade</taxon>
        <taxon>Oryzoideae</taxon>
        <taxon>Oryzeae</taxon>
        <taxon>Oryzinae</taxon>
        <taxon>Oryza</taxon>
    </lineage>
</organism>
<dbReference type="Gramene" id="OPUNC04G08190.1">
    <property type="protein sequence ID" value="OPUNC04G08190.1"/>
    <property type="gene ID" value="OPUNC04G08190"/>
</dbReference>
<protein>
    <submittedName>
        <fullName evidence="2">Uncharacterized protein</fullName>
    </submittedName>
</protein>
<reference evidence="2" key="1">
    <citation type="submission" date="2015-04" db="UniProtKB">
        <authorList>
            <consortium name="EnsemblPlants"/>
        </authorList>
    </citation>
    <scope>IDENTIFICATION</scope>
</reference>
<accession>A0A0E0KPP8</accession>
<proteinExistence type="predicted"/>
<dbReference type="HOGENOM" id="CLU_1153282_0_0_1"/>
<evidence type="ECO:0000313" key="2">
    <source>
        <dbReference type="EnsemblPlants" id="OPUNC04G08190.1"/>
    </source>
</evidence>
<keyword evidence="3" id="KW-1185">Reference proteome</keyword>
<reference evidence="2" key="2">
    <citation type="submission" date="2018-05" db="EMBL/GenBank/DDBJ databases">
        <title>OpunRS2 (Oryza punctata Reference Sequence Version 2).</title>
        <authorList>
            <person name="Zhang J."/>
            <person name="Kudrna D."/>
            <person name="Lee S."/>
            <person name="Talag J."/>
            <person name="Welchert J."/>
            <person name="Wing R.A."/>
        </authorList>
    </citation>
    <scope>NUCLEOTIDE SEQUENCE [LARGE SCALE GENOMIC DNA]</scope>
</reference>